<accession>A0A1G9V4H0</accession>
<gene>
    <name evidence="2" type="ORF">SAMN04489726_2808</name>
</gene>
<dbReference type="EMBL" id="LT629701">
    <property type="protein sequence ID" value="SDM66725.1"/>
    <property type="molecule type" value="Genomic_DNA"/>
</dbReference>
<dbReference type="InterPro" id="IPR037401">
    <property type="entry name" value="SnoaL-like"/>
</dbReference>
<organism evidence="2 3">
    <name type="scientific">Allokutzneria albata</name>
    <name type="common">Kibdelosporangium albatum</name>
    <dbReference type="NCBI Taxonomy" id="211114"/>
    <lineage>
        <taxon>Bacteria</taxon>
        <taxon>Bacillati</taxon>
        <taxon>Actinomycetota</taxon>
        <taxon>Actinomycetes</taxon>
        <taxon>Pseudonocardiales</taxon>
        <taxon>Pseudonocardiaceae</taxon>
        <taxon>Allokutzneria</taxon>
    </lineage>
</organism>
<reference evidence="2 3" key="1">
    <citation type="submission" date="2016-10" db="EMBL/GenBank/DDBJ databases">
        <authorList>
            <person name="de Groot N.N."/>
        </authorList>
    </citation>
    <scope>NUCLEOTIDE SEQUENCE [LARGE SCALE GENOMIC DNA]</scope>
    <source>
        <strain evidence="2 3">DSM 44149</strain>
    </source>
</reference>
<dbReference type="Gene3D" id="3.10.450.50">
    <property type="match status" value="1"/>
</dbReference>
<proteinExistence type="predicted"/>
<dbReference type="OrthoDB" id="3257148at2"/>
<keyword evidence="3" id="KW-1185">Reference proteome</keyword>
<dbReference type="RefSeq" id="WP_030431256.1">
    <property type="nucleotide sequence ID" value="NZ_JOEF01000018.1"/>
</dbReference>
<evidence type="ECO:0000259" key="1">
    <source>
        <dbReference type="Pfam" id="PF12680"/>
    </source>
</evidence>
<dbReference type="eggNOG" id="COG3631">
    <property type="taxonomic scope" value="Bacteria"/>
</dbReference>
<dbReference type="AlphaFoldDB" id="A0A1G9V4H0"/>
<dbReference type="Proteomes" id="UP000183376">
    <property type="component" value="Chromosome I"/>
</dbReference>
<sequence length="117" mass="12680">MTALATALAYHKAWTDHDLEHAMTYIADDVVCHAPAGLVQGAQAFHAFMGPFVESLEAAALLACYGDDTTALLMYDTETVLVPSAPGAELLTVRDGKIIEMRIVFDRLPFAEARSRP</sequence>
<name>A0A1G9V4H0_ALLAB</name>
<feature type="domain" description="SnoaL-like" evidence="1">
    <location>
        <begin position="9"/>
        <end position="101"/>
    </location>
</feature>
<evidence type="ECO:0000313" key="3">
    <source>
        <dbReference type="Proteomes" id="UP000183376"/>
    </source>
</evidence>
<dbReference type="SUPFAM" id="SSF54427">
    <property type="entry name" value="NTF2-like"/>
    <property type="match status" value="1"/>
</dbReference>
<dbReference type="Pfam" id="PF12680">
    <property type="entry name" value="SnoaL_2"/>
    <property type="match status" value="1"/>
</dbReference>
<dbReference type="InterPro" id="IPR032710">
    <property type="entry name" value="NTF2-like_dom_sf"/>
</dbReference>
<evidence type="ECO:0000313" key="2">
    <source>
        <dbReference type="EMBL" id="SDM66725.1"/>
    </source>
</evidence>
<protein>
    <submittedName>
        <fullName evidence="2">SnoaL-like domain-containing protein</fullName>
    </submittedName>
</protein>